<feature type="signal peptide" evidence="1">
    <location>
        <begin position="1"/>
        <end position="21"/>
    </location>
</feature>
<dbReference type="OrthoDB" id="8043408at2"/>
<evidence type="ECO:0000313" key="2">
    <source>
        <dbReference type="EMBL" id="KGM88824.1"/>
    </source>
</evidence>
<dbReference type="STRING" id="215743.ROSMUCSMR3_01572"/>
<organism evidence="2 3">
    <name type="scientific">Roseovarius mucosus DSM 17069</name>
    <dbReference type="NCBI Taxonomy" id="1288298"/>
    <lineage>
        <taxon>Bacteria</taxon>
        <taxon>Pseudomonadati</taxon>
        <taxon>Pseudomonadota</taxon>
        <taxon>Alphaproteobacteria</taxon>
        <taxon>Rhodobacterales</taxon>
        <taxon>Roseobacteraceae</taxon>
        <taxon>Roseovarius</taxon>
    </lineage>
</organism>
<evidence type="ECO:0000313" key="3">
    <source>
        <dbReference type="Proteomes" id="UP000030021"/>
    </source>
</evidence>
<dbReference type="PATRIC" id="fig|1288298.3.peg.1246"/>
<dbReference type="AlphaFoldDB" id="A0A0A0HQG7"/>
<gene>
    <name evidence="2" type="ORF">rosmuc_01234</name>
</gene>
<keyword evidence="1" id="KW-0732">Signal</keyword>
<comment type="caution">
    <text evidence="2">The sequence shown here is derived from an EMBL/GenBank/DDBJ whole genome shotgun (WGS) entry which is preliminary data.</text>
</comment>
<reference evidence="2 3" key="1">
    <citation type="submission" date="2013-01" db="EMBL/GenBank/DDBJ databases">
        <authorList>
            <person name="Fiebig A."/>
            <person name="Goeker M."/>
            <person name="Klenk H.-P.P."/>
        </authorList>
    </citation>
    <scope>NUCLEOTIDE SEQUENCE [LARGE SCALE GENOMIC DNA]</scope>
    <source>
        <strain evidence="2 3">DSM 17069</strain>
    </source>
</reference>
<evidence type="ECO:0000256" key="1">
    <source>
        <dbReference type="SAM" id="SignalP"/>
    </source>
</evidence>
<dbReference type="RefSeq" id="WP_037270957.1">
    <property type="nucleotide sequence ID" value="NZ_KN293977.1"/>
</dbReference>
<dbReference type="HOGENOM" id="CLU_613662_0_0_5"/>
<dbReference type="EMBL" id="AONH01000006">
    <property type="protein sequence ID" value="KGM88824.1"/>
    <property type="molecule type" value="Genomic_DNA"/>
</dbReference>
<dbReference type="eggNOG" id="ENOG502ZV8P">
    <property type="taxonomic scope" value="Bacteria"/>
</dbReference>
<sequence>MSRIAPLTALAVLIAAPVAEARDTARNSIDDYVIERAVIEAPNCEGPAFDDVRIEAFEKGVCHFHQPARSAAQLDRVLKLLNRAQVQGLPVVHQQLAGFLTGLAHCANAERHLETFRGSGNADLTARDNFCAARMQSQAELNAMRWDFALFDYAEDLSVPNTLDTRLGEMASCYSGVLAPGFDAECGLITNITETELNVFVDEATDAVVQTYFAGVESPITAMFQRKRERAEGVLEMAGASIEGLKDGASAVNAEYTAYLSAYETERDAKMTPIYENYRESILRATAILDEFNRWKEGLFMTSDNVNLLPKIVERGVELTEELARVETDDYAARAGKLVNDVRAVVQSEEEHRALIGQLCRVYFCELASRRRMIATQHVCRQPALTNNPLCLNAQGQMKSGDLQVNFDGEQRIGVADFCRAAGIDDVFLTVGLSPSTALTCMGQMP</sequence>
<proteinExistence type="predicted"/>
<protein>
    <submittedName>
        <fullName evidence="2">Uncharacterized protein</fullName>
    </submittedName>
</protein>
<feature type="chain" id="PRO_5001970239" evidence="1">
    <location>
        <begin position="22"/>
        <end position="446"/>
    </location>
</feature>
<name>A0A0A0HQG7_9RHOB</name>
<accession>A0A0A0HQG7</accession>
<dbReference type="Proteomes" id="UP000030021">
    <property type="component" value="Unassembled WGS sequence"/>
</dbReference>